<dbReference type="PANTHER" id="PTHR24113:SF12">
    <property type="entry name" value="RAN GTPASE-ACTIVATING PROTEIN 1"/>
    <property type="match status" value="1"/>
</dbReference>
<gene>
    <name evidence="4" type="ORF">IZO911_LOCUS14006</name>
    <name evidence="5" type="ORF">KXQ929_LOCUS16709</name>
</gene>
<dbReference type="GO" id="GO:0048471">
    <property type="term" value="C:perinuclear region of cytoplasm"/>
    <property type="evidence" value="ECO:0007669"/>
    <property type="project" value="TreeGrafter"/>
</dbReference>
<keyword evidence="3" id="KW-0677">Repeat</keyword>
<dbReference type="InterPro" id="IPR001611">
    <property type="entry name" value="Leu-rich_rpt"/>
</dbReference>
<organism evidence="5 6">
    <name type="scientific">Adineta steineri</name>
    <dbReference type="NCBI Taxonomy" id="433720"/>
    <lineage>
        <taxon>Eukaryota</taxon>
        <taxon>Metazoa</taxon>
        <taxon>Spiralia</taxon>
        <taxon>Gnathifera</taxon>
        <taxon>Rotifera</taxon>
        <taxon>Eurotatoria</taxon>
        <taxon>Bdelloidea</taxon>
        <taxon>Adinetida</taxon>
        <taxon>Adinetidae</taxon>
        <taxon>Adineta</taxon>
    </lineage>
</organism>
<evidence type="ECO:0000256" key="1">
    <source>
        <dbReference type="ARBA" id="ARBA00022468"/>
    </source>
</evidence>
<keyword evidence="1" id="KW-0343">GTPase activation</keyword>
<reference evidence="5" key="1">
    <citation type="submission" date="2021-02" db="EMBL/GenBank/DDBJ databases">
        <authorList>
            <person name="Nowell W R."/>
        </authorList>
    </citation>
    <scope>NUCLEOTIDE SEQUENCE</scope>
</reference>
<protein>
    <submittedName>
        <fullName evidence="5">Uncharacterized protein</fullName>
    </submittedName>
</protein>
<dbReference type="SMART" id="SM00368">
    <property type="entry name" value="LRR_RI"/>
    <property type="match status" value="5"/>
</dbReference>
<evidence type="ECO:0000313" key="6">
    <source>
        <dbReference type="Proteomes" id="UP000663868"/>
    </source>
</evidence>
<evidence type="ECO:0000256" key="3">
    <source>
        <dbReference type="ARBA" id="ARBA00022737"/>
    </source>
</evidence>
<keyword evidence="2" id="KW-0433">Leucine-rich repeat</keyword>
<sequence length="226" mass="26162">MSIMDENQRNAQLENEINKYDLHSKIDLSFHQLTDYDMNIVIKQAIIEKQYKTLLLNDNLISSEGATIIANALNNNKTLEELNLWNNKISDDGVSALARVLSNNNETLRSLALGQNQISDIGIQHLAEMLKTNQTISRLWLFSNEISDNGVKILADVLVHNNQNLQWLDLRLNKLMTDLCFDSIHNILKYNRTLKKFWMEYCNLSWQIKAKIREIAHNKEDFNFGA</sequence>
<dbReference type="Gene3D" id="3.80.10.10">
    <property type="entry name" value="Ribonuclease Inhibitor"/>
    <property type="match status" value="2"/>
</dbReference>
<name>A0A819B3C5_9BILA</name>
<dbReference type="SUPFAM" id="SSF52047">
    <property type="entry name" value="RNI-like"/>
    <property type="match status" value="1"/>
</dbReference>
<accession>A0A819B3C5</accession>
<dbReference type="GO" id="GO:0005829">
    <property type="term" value="C:cytosol"/>
    <property type="evidence" value="ECO:0007669"/>
    <property type="project" value="TreeGrafter"/>
</dbReference>
<dbReference type="InterPro" id="IPR027038">
    <property type="entry name" value="RanGap"/>
</dbReference>
<dbReference type="InterPro" id="IPR032675">
    <property type="entry name" value="LRR_dom_sf"/>
</dbReference>
<evidence type="ECO:0000313" key="4">
    <source>
        <dbReference type="EMBL" id="CAF0933428.1"/>
    </source>
</evidence>
<dbReference type="AlphaFoldDB" id="A0A819B3C5"/>
<dbReference type="EMBL" id="CAJNOE010000115">
    <property type="protein sequence ID" value="CAF0933428.1"/>
    <property type="molecule type" value="Genomic_DNA"/>
</dbReference>
<dbReference type="PANTHER" id="PTHR24113">
    <property type="entry name" value="RAN GTPASE-ACTIVATING PROTEIN 1"/>
    <property type="match status" value="1"/>
</dbReference>
<comment type="caution">
    <text evidence="5">The sequence shown here is derived from an EMBL/GenBank/DDBJ whole genome shotgun (WGS) entry which is preliminary data.</text>
</comment>
<dbReference type="Proteomes" id="UP000663860">
    <property type="component" value="Unassembled WGS sequence"/>
</dbReference>
<dbReference type="GO" id="GO:0005096">
    <property type="term" value="F:GTPase activator activity"/>
    <property type="evidence" value="ECO:0007669"/>
    <property type="project" value="UniProtKB-KW"/>
</dbReference>
<dbReference type="GO" id="GO:0031267">
    <property type="term" value="F:small GTPase binding"/>
    <property type="evidence" value="ECO:0007669"/>
    <property type="project" value="TreeGrafter"/>
</dbReference>
<dbReference type="GO" id="GO:0005634">
    <property type="term" value="C:nucleus"/>
    <property type="evidence" value="ECO:0007669"/>
    <property type="project" value="TreeGrafter"/>
</dbReference>
<dbReference type="Pfam" id="PF13516">
    <property type="entry name" value="LRR_6"/>
    <property type="match status" value="3"/>
</dbReference>
<dbReference type="EMBL" id="CAJOBB010001020">
    <property type="protein sequence ID" value="CAF3795286.1"/>
    <property type="molecule type" value="Genomic_DNA"/>
</dbReference>
<dbReference type="Proteomes" id="UP000663868">
    <property type="component" value="Unassembled WGS sequence"/>
</dbReference>
<dbReference type="GO" id="GO:0006913">
    <property type="term" value="P:nucleocytoplasmic transport"/>
    <property type="evidence" value="ECO:0007669"/>
    <property type="project" value="TreeGrafter"/>
</dbReference>
<evidence type="ECO:0000256" key="2">
    <source>
        <dbReference type="ARBA" id="ARBA00022614"/>
    </source>
</evidence>
<evidence type="ECO:0000313" key="5">
    <source>
        <dbReference type="EMBL" id="CAF3795286.1"/>
    </source>
</evidence>
<proteinExistence type="predicted"/>